<evidence type="ECO:0000313" key="1">
    <source>
        <dbReference type="EMBL" id="KAF2467973.1"/>
    </source>
</evidence>
<sequence>MVNPDKSQYWIFFFSLFAPHIGRNAEEYHLSTIRRALLQDLKLQIETKTFDQEQVLRVPHLWPHFQVKNALQYATGNTISVSVKQNKFPALNSILHRPSRQDMRLLIRRSGAATAPNNMSTFAPTRPTREFSTGDPSRLGDTRIGTKINSGREIPPISVSERLLAPQVSTFRDEVKMGYIFVSVELGVEALPALLMHTRFFSSDEEYIVSIKDASLPDIDPKPSSASGRLRAAPLNTAFGYPSKFCFKILPAALKMPRQNRYHPYTRQGTAPRTLPNPSPRIPPPTLPLPKVLPPISEQPTITTYDQTLNQYPTSPYYTVHPSYIRGITGDGKPLVARSIMRGPDGTFHLQMEMVSCPGKSQPMREKLQLPSFNFPTYDAGVTMREHVTTRDMDGIKVEEVRLVRGRVGEGSQYSRSEGEYSEDTLGAERDERRDSNELDAQRRRVFRVAITMAASGSLAAAVSGLYGWLALIFELRCWSFALSAFIMLRHSPLSTLYCALFTELGAPGHDTRLFRHRICIILTPLLVKLLVAAEMRKWLSNTTSSTAS</sequence>
<protein>
    <submittedName>
        <fullName evidence="1">Uncharacterized protein</fullName>
    </submittedName>
</protein>
<keyword evidence="2" id="KW-1185">Reference proteome</keyword>
<reference evidence="1" key="1">
    <citation type="journal article" date="2020" name="Stud. Mycol.">
        <title>101 Dothideomycetes genomes: a test case for predicting lifestyles and emergence of pathogens.</title>
        <authorList>
            <person name="Haridas S."/>
            <person name="Albert R."/>
            <person name="Binder M."/>
            <person name="Bloem J."/>
            <person name="Labutti K."/>
            <person name="Salamov A."/>
            <person name="Andreopoulos B."/>
            <person name="Baker S."/>
            <person name="Barry K."/>
            <person name="Bills G."/>
            <person name="Bluhm B."/>
            <person name="Cannon C."/>
            <person name="Castanera R."/>
            <person name="Culley D."/>
            <person name="Daum C."/>
            <person name="Ezra D."/>
            <person name="Gonzalez J."/>
            <person name="Henrissat B."/>
            <person name="Kuo A."/>
            <person name="Liang C."/>
            <person name="Lipzen A."/>
            <person name="Lutzoni F."/>
            <person name="Magnuson J."/>
            <person name="Mondo S."/>
            <person name="Nolan M."/>
            <person name="Ohm R."/>
            <person name="Pangilinan J."/>
            <person name="Park H.-J."/>
            <person name="Ramirez L."/>
            <person name="Alfaro M."/>
            <person name="Sun H."/>
            <person name="Tritt A."/>
            <person name="Yoshinaga Y."/>
            <person name="Zwiers L.-H."/>
            <person name="Turgeon B."/>
            <person name="Goodwin S."/>
            <person name="Spatafora J."/>
            <person name="Crous P."/>
            <person name="Grigoriev I."/>
        </authorList>
    </citation>
    <scope>NUCLEOTIDE SEQUENCE</scope>
    <source>
        <strain evidence="1">ATCC 200398</strain>
    </source>
</reference>
<organism evidence="1 2">
    <name type="scientific">Lindgomyces ingoldianus</name>
    <dbReference type="NCBI Taxonomy" id="673940"/>
    <lineage>
        <taxon>Eukaryota</taxon>
        <taxon>Fungi</taxon>
        <taxon>Dikarya</taxon>
        <taxon>Ascomycota</taxon>
        <taxon>Pezizomycotina</taxon>
        <taxon>Dothideomycetes</taxon>
        <taxon>Pleosporomycetidae</taxon>
        <taxon>Pleosporales</taxon>
        <taxon>Lindgomycetaceae</taxon>
        <taxon>Lindgomyces</taxon>
    </lineage>
</organism>
<dbReference type="Proteomes" id="UP000799755">
    <property type="component" value="Unassembled WGS sequence"/>
</dbReference>
<accession>A0ACB6QM11</accession>
<comment type="caution">
    <text evidence="1">The sequence shown here is derived from an EMBL/GenBank/DDBJ whole genome shotgun (WGS) entry which is preliminary data.</text>
</comment>
<name>A0ACB6QM11_9PLEO</name>
<gene>
    <name evidence="1" type="ORF">BDR25DRAFT_358232</name>
</gene>
<proteinExistence type="predicted"/>
<evidence type="ECO:0000313" key="2">
    <source>
        <dbReference type="Proteomes" id="UP000799755"/>
    </source>
</evidence>
<dbReference type="EMBL" id="MU003518">
    <property type="protein sequence ID" value="KAF2467973.1"/>
    <property type="molecule type" value="Genomic_DNA"/>
</dbReference>